<evidence type="ECO:0000313" key="5">
    <source>
        <dbReference type="Proteomes" id="UP000799750"/>
    </source>
</evidence>
<proteinExistence type="predicted"/>
<name>A0A6A6QGA9_9PEZI</name>
<feature type="repeat" description="PPR" evidence="2">
    <location>
        <begin position="747"/>
        <end position="781"/>
    </location>
</feature>
<feature type="region of interest" description="Disordered" evidence="3">
    <location>
        <begin position="868"/>
        <end position="893"/>
    </location>
</feature>
<gene>
    <name evidence="4" type="ORF">BU16DRAFT_530703</name>
</gene>
<feature type="region of interest" description="Disordered" evidence="3">
    <location>
        <begin position="182"/>
        <end position="217"/>
    </location>
</feature>
<dbReference type="AlphaFoldDB" id="A0A6A6QGA9"/>
<dbReference type="InterPro" id="IPR011990">
    <property type="entry name" value="TPR-like_helical_dom_sf"/>
</dbReference>
<dbReference type="InterPro" id="IPR002885">
    <property type="entry name" value="PPR_rpt"/>
</dbReference>
<evidence type="ECO:0000313" key="4">
    <source>
        <dbReference type="EMBL" id="KAF2491149.1"/>
    </source>
</evidence>
<evidence type="ECO:0008006" key="6">
    <source>
        <dbReference type="Google" id="ProtNLM"/>
    </source>
</evidence>
<feature type="region of interest" description="Disordered" evidence="3">
    <location>
        <begin position="43"/>
        <end position="115"/>
    </location>
</feature>
<dbReference type="Proteomes" id="UP000799750">
    <property type="component" value="Unassembled WGS sequence"/>
</dbReference>
<dbReference type="OrthoDB" id="185373at2759"/>
<accession>A0A6A6QGA9</accession>
<feature type="compositionally biased region" description="Basic and acidic residues" evidence="3">
    <location>
        <begin position="51"/>
        <end position="72"/>
    </location>
</feature>
<dbReference type="Gene3D" id="1.25.40.10">
    <property type="entry name" value="Tetratricopeptide repeat domain"/>
    <property type="match status" value="2"/>
</dbReference>
<dbReference type="PROSITE" id="PS51375">
    <property type="entry name" value="PPR"/>
    <property type="match status" value="1"/>
</dbReference>
<sequence>MPRCLLANARCFASADLPVLPFLAPRLFVPSAPWRYECGKRWNTGGSGSTERGEKGRKAGMKEKVTREEGKAMVKGLGKRRAKVDRELNTNARQGRLRGPRQLSNSQKKARSSFPNAPLYSEISTFFRSQLRTRKHAALSASRKSYIPSKSATKRRLEESNEDREQYDTGRFFQKILNSWIPRSKDSNTRPPRRRRKAPIHPDVPRSPSYTNLPPSDLKDITNDAGVRLKSRRQFLRSLPAGITKVSFTDGTYPLESWTKGFAVLNSYQIGFARHESRRTLELDPQCARWAKWFCQGGRSPHIQKMVWLRLRRRRQFEIWPAILLWLLQHNVYKAFDFLKISYTPPFPPSFIAVDALEYIASFLRNRTNKSRQMNRGSYQQKIEEYNVDVLSTFLAYLRQDRPPFIETISQRLVSLVMKSCSDEELPNLYKDLVSHGVKLNPKTVLAFTARFVDLNAHELGLETLGKAVQLGHNPLEHGFIQLSSAVLRCSASDGKSYHATAGIVARLLELGVCLDTQLYNIIIHNAVEARDYQTAWRIYDLLESGEAGLKPDGYTLGILLWGLKHDENPSKHRDFADFCAERAYEWRDSWLATEYLHYIYVCSQGDDTQDIIRLLRLKYSYFFDLQPLVDLKIYPRGLSPRSNCMPPSLPALFVIITSYLQSSQQLNDVSIHNLYTLFRTFVCAGHPIIAPLAETTHTHNAFLLAFCERPTLIKHAPMIIRDMAAELPKSAVHAAEQRPLKQAAPNAITWNIFSHGFVKAGQMAAAEKVVELMRKRNIQPTEITWGTLLNGYAAAQNVGKVAEVYGKMKRMPAELRAKAPELEAGYTMRALGKITNRAELIRALRDDMEKAGHEEGLEDEWSSASLMFPPTRRGERGGRDAAAGDVPGPEYSGRYREIHDAVSGWVKT</sequence>
<dbReference type="EMBL" id="MU004196">
    <property type="protein sequence ID" value="KAF2491149.1"/>
    <property type="molecule type" value="Genomic_DNA"/>
</dbReference>
<evidence type="ECO:0000256" key="1">
    <source>
        <dbReference type="ARBA" id="ARBA00022737"/>
    </source>
</evidence>
<organism evidence="4 5">
    <name type="scientific">Lophium mytilinum</name>
    <dbReference type="NCBI Taxonomy" id="390894"/>
    <lineage>
        <taxon>Eukaryota</taxon>
        <taxon>Fungi</taxon>
        <taxon>Dikarya</taxon>
        <taxon>Ascomycota</taxon>
        <taxon>Pezizomycotina</taxon>
        <taxon>Dothideomycetes</taxon>
        <taxon>Pleosporomycetidae</taxon>
        <taxon>Mytilinidiales</taxon>
        <taxon>Mytilinidiaceae</taxon>
        <taxon>Lophium</taxon>
    </lineage>
</organism>
<dbReference type="Pfam" id="PF13041">
    <property type="entry name" value="PPR_2"/>
    <property type="match status" value="1"/>
</dbReference>
<feature type="region of interest" description="Disordered" evidence="3">
    <location>
        <begin position="138"/>
        <end position="165"/>
    </location>
</feature>
<protein>
    <recommendedName>
        <fullName evidence="6">Pentacotripeptide-repeat region of PRORP domain-containing protein</fullName>
    </recommendedName>
</protein>
<dbReference type="InterPro" id="IPR051222">
    <property type="entry name" value="PPR/CCM1_RNA-binding"/>
</dbReference>
<keyword evidence="1" id="KW-0677">Repeat</keyword>
<evidence type="ECO:0000256" key="3">
    <source>
        <dbReference type="SAM" id="MobiDB-lite"/>
    </source>
</evidence>
<evidence type="ECO:0000256" key="2">
    <source>
        <dbReference type="PROSITE-ProRule" id="PRU00708"/>
    </source>
</evidence>
<dbReference type="PANTHER" id="PTHR47942">
    <property type="entry name" value="TETRATRICOPEPTIDE REPEAT (TPR)-LIKE SUPERFAMILY PROTEIN-RELATED"/>
    <property type="match status" value="1"/>
</dbReference>
<feature type="compositionally biased region" description="Basic and acidic residues" evidence="3">
    <location>
        <begin position="155"/>
        <end position="165"/>
    </location>
</feature>
<keyword evidence="5" id="KW-1185">Reference proteome</keyword>
<dbReference type="NCBIfam" id="TIGR00756">
    <property type="entry name" value="PPR"/>
    <property type="match status" value="2"/>
</dbReference>
<reference evidence="4" key="1">
    <citation type="journal article" date="2020" name="Stud. Mycol.">
        <title>101 Dothideomycetes genomes: a test case for predicting lifestyles and emergence of pathogens.</title>
        <authorList>
            <person name="Haridas S."/>
            <person name="Albert R."/>
            <person name="Binder M."/>
            <person name="Bloem J."/>
            <person name="Labutti K."/>
            <person name="Salamov A."/>
            <person name="Andreopoulos B."/>
            <person name="Baker S."/>
            <person name="Barry K."/>
            <person name="Bills G."/>
            <person name="Bluhm B."/>
            <person name="Cannon C."/>
            <person name="Castanera R."/>
            <person name="Culley D."/>
            <person name="Daum C."/>
            <person name="Ezra D."/>
            <person name="Gonzalez J."/>
            <person name="Henrissat B."/>
            <person name="Kuo A."/>
            <person name="Liang C."/>
            <person name="Lipzen A."/>
            <person name="Lutzoni F."/>
            <person name="Magnuson J."/>
            <person name="Mondo S."/>
            <person name="Nolan M."/>
            <person name="Ohm R."/>
            <person name="Pangilinan J."/>
            <person name="Park H.-J."/>
            <person name="Ramirez L."/>
            <person name="Alfaro M."/>
            <person name="Sun H."/>
            <person name="Tritt A."/>
            <person name="Yoshinaga Y."/>
            <person name="Zwiers L.-H."/>
            <person name="Turgeon B."/>
            <person name="Goodwin S."/>
            <person name="Spatafora J."/>
            <person name="Crous P."/>
            <person name="Grigoriev I."/>
        </authorList>
    </citation>
    <scope>NUCLEOTIDE SEQUENCE</scope>
    <source>
        <strain evidence="4">CBS 269.34</strain>
    </source>
</reference>